<protein>
    <recommendedName>
        <fullName evidence="1">Helix-turn-helix domain-containing protein</fullName>
    </recommendedName>
</protein>
<gene>
    <name evidence="2" type="ORF">KIM372_16800</name>
</gene>
<evidence type="ECO:0000259" key="1">
    <source>
        <dbReference type="Pfam" id="PF12728"/>
    </source>
</evidence>
<accession>A0ABN6SE43</accession>
<dbReference type="InterPro" id="IPR009061">
    <property type="entry name" value="DNA-bd_dom_put_sf"/>
</dbReference>
<dbReference type="InterPro" id="IPR041657">
    <property type="entry name" value="HTH_17"/>
</dbReference>
<dbReference type="Proteomes" id="UP001321766">
    <property type="component" value="Chromosome"/>
</dbReference>
<organism evidence="2 3">
    <name type="scientific">Bombiscardovia nodaiensis</name>
    <dbReference type="NCBI Taxonomy" id="2932181"/>
    <lineage>
        <taxon>Bacteria</taxon>
        <taxon>Bacillati</taxon>
        <taxon>Actinomycetota</taxon>
        <taxon>Actinomycetes</taxon>
        <taxon>Bifidobacteriales</taxon>
        <taxon>Bifidobacteriaceae</taxon>
        <taxon>Bombiscardovia</taxon>
    </lineage>
</organism>
<dbReference type="EMBL" id="AP026798">
    <property type="protein sequence ID" value="BDR53773.1"/>
    <property type="molecule type" value="Genomic_DNA"/>
</dbReference>
<dbReference type="SUPFAM" id="SSF46955">
    <property type="entry name" value="Putative DNA-binding domain"/>
    <property type="match status" value="1"/>
</dbReference>
<sequence length="184" mass="20020">MTIEAIPVSQIEQGSPYLATGNGTAFPLDAQELQRAFEAVAAQDVQDAQESDELIGTGEAARILGVSPKTVDRILDSGQIPFIRYSPKGRRKVMRSEVLAYRDRSKRHSHAMLDNMREAISKGHLDQADLTAYRDGSISSCLSEPGALNAARIAFKGAAQEAELSSAEDVVQLVKTVRSERMCK</sequence>
<dbReference type="Gene3D" id="1.10.1660.10">
    <property type="match status" value="1"/>
</dbReference>
<proteinExistence type="predicted"/>
<reference evidence="2 3" key="1">
    <citation type="journal article" date="2023" name="Microbiol. Spectr.">
        <title>Symbiosis of Carpenter Bees with Uncharacterized Lactic Acid Bacteria Showing NAD Auxotrophy.</title>
        <authorList>
            <person name="Kawasaki S."/>
            <person name="Ozawa K."/>
            <person name="Mori T."/>
            <person name="Yamamoto A."/>
            <person name="Ito M."/>
            <person name="Ohkuma M."/>
            <person name="Sakamoto M."/>
            <person name="Matsutani M."/>
        </authorList>
    </citation>
    <scope>NUCLEOTIDE SEQUENCE [LARGE SCALE GENOMIC DNA]</scope>
    <source>
        <strain evidence="2 3">Kim37-2</strain>
    </source>
</reference>
<keyword evidence="3" id="KW-1185">Reference proteome</keyword>
<evidence type="ECO:0000313" key="3">
    <source>
        <dbReference type="Proteomes" id="UP001321766"/>
    </source>
</evidence>
<dbReference type="Pfam" id="PF12728">
    <property type="entry name" value="HTH_17"/>
    <property type="match status" value="1"/>
</dbReference>
<feature type="domain" description="Helix-turn-helix" evidence="1">
    <location>
        <begin position="57"/>
        <end position="103"/>
    </location>
</feature>
<evidence type="ECO:0000313" key="2">
    <source>
        <dbReference type="EMBL" id="BDR53773.1"/>
    </source>
</evidence>
<name>A0ABN6SE43_9BIFI</name>